<dbReference type="InterPro" id="IPR034079">
    <property type="entry name" value="R3H_KhpB"/>
</dbReference>
<comment type="domain">
    <text evidence="6">Has an N-terminal Jag-N domain and 2 RNA-binding domains (KH and R3H).</text>
</comment>
<dbReference type="InterPro" id="IPR038247">
    <property type="entry name" value="Jag_N_dom_sf"/>
</dbReference>
<reference evidence="9" key="1">
    <citation type="submission" date="2020-08" db="EMBL/GenBank/DDBJ databases">
        <title>Genome public.</title>
        <authorList>
            <person name="Liu C."/>
            <person name="Sun Q."/>
        </authorList>
    </citation>
    <scope>NUCLEOTIDE SEQUENCE</scope>
    <source>
        <strain evidence="9">NSJ-15</strain>
    </source>
</reference>
<dbReference type="GO" id="GO:0003723">
    <property type="term" value="F:RNA binding"/>
    <property type="evidence" value="ECO:0007669"/>
    <property type="project" value="UniProtKB-UniRule"/>
</dbReference>
<comment type="caution">
    <text evidence="6">Lacks conserved residue(s) required for the propagation of feature annotation.</text>
</comment>
<comment type="similarity">
    <text evidence="6">Belongs to the KhpB RNA-binding protein family.</text>
</comment>
<accession>A0A8J6TXA9</accession>
<dbReference type="Pfam" id="PF01424">
    <property type="entry name" value="R3H"/>
    <property type="match status" value="1"/>
</dbReference>
<evidence type="ECO:0000313" key="9">
    <source>
        <dbReference type="EMBL" id="MBC8610900.1"/>
    </source>
</evidence>
<comment type="function">
    <text evidence="6">A probable RNA chaperone. Forms a complex with KhpA which binds to cellular RNA and controls its expression. Plays a role in peptidoglycan (PG) homeostasis and cell length regulation.</text>
</comment>
<dbReference type="RefSeq" id="WP_187536475.1">
    <property type="nucleotide sequence ID" value="NZ_JACRTL010000003.1"/>
</dbReference>
<feature type="region of interest" description="Disordered" evidence="7">
    <location>
        <begin position="213"/>
        <end position="256"/>
    </location>
</feature>
<dbReference type="EMBL" id="JACRTL010000003">
    <property type="protein sequence ID" value="MBC8610900.1"/>
    <property type="molecule type" value="Genomic_DNA"/>
</dbReference>
<evidence type="ECO:0000256" key="2">
    <source>
        <dbReference type="ARBA" id="ARBA00022884"/>
    </source>
</evidence>
<evidence type="ECO:0000256" key="5">
    <source>
        <dbReference type="ARBA" id="ARBA00023316"/>
    </source>
</evidence>
<comment type="caution">
    <text evidence="9">The sequence shown here is derived from an EMBL/GenBank/DDBJ whole genome shotgun (WGS) entry which is preliminary data.</text>
</comment>
<dbReference type="GO" id="GO:0005737">
    <property type="term" value="C:cytoplasm"/>
    <property type="evidence" value="ECO:0007669"/>
    <property type="project" value="UniProtKB-SubCell"/>
</dbReference>
<dbReference type="SMART" id="SM01245">
    <property type="entry name" value="Jag_N"/>
    <property type="match status" value="1"/>
</dbReference>
<dbReference type="InterPro" id="IPR038008">
    <property type="entry name" value="Jag_KH"/>
</dbReference>
<gene>
    <name evidence="6" type="primary">khpB</name>
    <name evidence="6" type="synonym">eloR</name>
    <name evidence="9" type="ORF">H8702_07160</name>
</gene>
<evidence type="ECO:0000256" key="6">
    <source>
        <dbReference type="HAMAP-Rule" id="MF_00867"/>
    </source>
</evidence>
<comment type="subunit">
    <text evidence="6">Forms a complex with KhpA.</text>
</comment>
<dbReference type="Pfam" id="PF13083">
    <property type="entry name" value="KH_KhpA-B"/>
    <property type="match status" value="1"/>
</dbReference>
<proteinExistence type="inferred from homology"/>
<dbReference type="GO" id="GO:0009252">
    <property type="term" value="P:peptidoglycan biosynthetic process"/>
    <property type="evidence" value="ECO:0007669"/>
    <property type="project" value="UniProtKB-UniRule"/>
</dbReference>
<dbReference type="InterPro" id="IPR015946">
    <property type="entry name" value="KH_dom-like_a/b"/>
</dbReference>
<dbReference type="Pfam" id="PF14804">
    <property type="entry name" value="Jag_N"/>
    <property type="match status" value="1"/>
</dbReference>
<dbReference type="InterPro" id="IPR001374">
    <property type="entry name" value="R3H_dom"/>
</dbReference>
<dbReference type="PANTHER" id="PTHR35800:SF1">
    <property type="entry name" value="RNA-BINDING PROTEIN KHPB"/>
    <property type="match status" value="1"/>
</dbReference>
<dbReference type="Gene3D" id="3.30.1370.50">
    <property type="entry name" value="R3H-like domain"/>
    <property type="match status" value="1"/>
</dbReference>
<evidence type="ECO:0000259" key="8">
    <source>
        <dbReference type="PROSITE" id="PS51061"/>
    </source>
</evidence>
<organism evidence="9 10">
    <name type="scientific">Massiliimalia timonensis</name>
    <dbReference type="NCBI Taxonomy" id="1987501"/>
    <lineage>
        <taxon>Bacteria</taxon>
        <taxon>Bacillati</taxon>
        <taxon>Bacillota</taxon>
        <taxon>Clostridia</taxon>
        <taxon>Eubacteriales</taxon>
        <taxon>Oscillospiraceae</taxon>
        <taxon>Massiliimalia</taxon>
    </lineage>
</organism>
<dbReference type="NCBIfam" id="NF041568">
    <property type="entry name" value="Jag_EloR"/>
    <property type="match status" value="1"/>
</dbReference>
<evidence type="ECO:0000256" key="4">
    <source>
        <dbReference type="ARBA" id="ARBA00023186"/>
    </source>
</evidence>
<dbReference type="CDD" id="cd02644">
    <property type="entry name" value="R3H_jag"/>
    <property type="match status" value="1"/>
</dbReference>
<dbReference type="SUPFAM" id="SSF82708">
    <property type="entry name" value="R3H domain"/>
    <property type="match status" value="1"/>
</dbReference>
<keyword evidence="1 6" id="KW-0963">Cytoplasm</keyword>
<keyword evidence="10" id="KW-1185">Reference proteome</keyword>
<dbReference type="PANTHER" id="PTHR35800">
    <property type="entry name" value="PROTEIN JAG"/>
    <property type="match status" value="1"/>
</dbReference>
<dbReference type="HAMAP" id="MF_00867">
    <property type="entry name" value="KhpB"/>
    <property type="match status" value="1"/>
</dbReference>
<dbReference type="Gene3D" id="3.30.30.80">
    <property type="entry name" value="probable RNA-binding protein from clostridium symbiosum atcc 14940"/>
    <property type="match status" value="1"/>
</dbReference>
<evidence type="ECO:0000313" key="10">
    <source>
        <dbReference type="Proteomes" id="UP000632659"/>
    </source>
</evidence>
<dbReference type="InterPro" id="IPR039247">
    <property type="entry name" value="KhpB"/>
</dbReference>
<dbReference type="PROSITE" id="PS51061">
    <property type="entry name" value="R3H"/>
    <property type="match status" value="1"/>
</dbReference>
<keyword evidence="5 6" id="KW-0961">Cell wall biogenesis/degradation</keyword>
<protein>
    <recommendedName>
        <fullName evidence="6">RNA-binding protein KhpB</fullName>
    </recommendedName>
    <alternativeName>
        <fullName evidence="6">RNA-binding protein EloR</fullName>
    </alternativeName>
</protein>
<keyword evidence="3 6" id="KW-0133">Cell shape</keyword>
<dbReference type="InterPro" id="IPR032782">
    <property type="entry name" value="KhpB_N"/>
</dbReference>
<dbReference type="GO" id="GO:0008360">
    <property type="term" value="P:regulation of cell shape"/>
    <property type="evidence" value="ECO:0007669"/>
    <property type="project" value="UniProtKB-KW"/>
</dbReference>
<name>A0A8J6TXA9_9FIRM</name>
<evidence type="ECO:0000256" key="3">
    <source>
        <dbReference type="ARBA" id="ARBA00022960"/>
    </source>
</evidence>
<dbReference type="GO" id="GO:0071555">
    <property type="term" value="P:cell wall organization"/>
    <property type="evidence" value="ECO:0007669"/>
    <property type="project" value="UniProtKB-KW"/>
</dbReference>
<sequence>MMNEVITSAKTIEEAVEKACEQLGVSKDNCDVQILQQPKKSLFGIIKTEAQVKVTVKNVSAAETKAAVIQEDKQAPANKDNREAKVAAAVAYLTEVLSKMGLDVTIEQEMKEDSAVLTLVGENLGILIGRHGETLDSLQYLTSLVCNRVEGSYFRVTLDCGNYREKREKALKELAKKISVKVKRTGRSQTLEPMNPYERRIIHAVLTDIEGVTSKSKGEEPNRRVVVISTSKKRSNYSGGGNRGRSSYQKRKPEKTMEEILKAERSEAEQKAKLYSKIEL</sequence>
<dbReference type="Proteomes" id="UP000632659">
    <property type="component" value="Unassembled WGS sequence"/>
</dbReference>
<keyword evidence="4 6" id="KW-0143">Chaperone</keyword>
<dbReference type="InterPro" id="IPR036867">
    <property type="entry name" value="R3H_dom_sf"/>
</dbReference>
<keyword evidence="2 6" id="KW-0694">RNA-binding</keyword>
<dbReference type="CDD" id="cd02414">
    <property type="entry name" value="KH-II_Jag"/>
    <property type="match status" value="1"/>
</dbReference>
<dbReference type="SMART" id="SM00393">
    <property type="entry name" value="R3H"/>
    <property type="match status" value="1"/>
</dbReference>
<dbReference type="Gene3D" id="3.30.300.20">
    <property type="match status" value="1"/>
</dbReference>
<evidence type="ECO:0000256" key="1">
    <source>
        <dbReference type="ARBA" id="ARBA00022490"/>
    </source>
</evidence>
<feature type="domain" description="R3H" evidence="8">
    <location>
        <begin position="165"/>
        <end position="231"/>
    </location>
</feature>
<dbReference type="AlphaFoldDB" id="A0A8J6TXA9"/>
<comment type="subcellular location">
    <subcellularLocation>
        <location evidence="6">Cytoplasm</location>
    </subcellularLocation>
</comment>
<evidence type="ECO:0000256" key="7">
    <source>
        <dbReference type="SAM" id="MobiDB-lite"/>
    </source>
</evidence>